<feature type="region of interest" description="Disordered" evidence="5">
    <location>
        <begin position="147"/>
        <end position="169"/>
    </location>
</feature>
<dbReference type="Proteomes" id="UP000316304">
    <property type="component" value="Unassembled WGS sequence"/>
</dbReference>
<protein>
    <submittedName>
        <fullName evidence="7">Cytochrome c</fullName>
    </submittedName>
</protein>
<evidence type="ECO:0000313" key="7">
    <source>
        <dbReference type="EMBL" id="TWU24233.1"/>
    </source>
</evidence>
<reference evidence="7 8" key="1">
    <citation type="submission" date="2019-02" db="EMBL/GenBank/DDBJ databases">
        <title>Deep-cultivation of Planctomycetes and their phenomic and genomic characterization uncovers novel biology.</title>
        <authorList>
            <person name="Wiegand S."/>
            <person name="Jogler M."/>
            <person name="Boedeker C."/>
            <person name="Pinto D."/>
            <person name="Vollmers J."/>
            <person name="Rivas-Marin E."/>
            <person name="Kohn T."/>
            <person name="Peeters S.H."/>
            <person name="Heuer A."/>
            <person name="Rast P."/>
            <person name="Oberbeckmann S."/>
            <person name="Bunk B."/>
            <person name="Jeske O."/>
            <person name="Meyerdierks A."/>
            <person name="Storesund J.E."/>
            <person name="Kallscheuer N."/>
            <person name="Luecker S."/>
            <person name="Lage O.M."/>
            <person name="Pohl T."/>
            <person name="Merkel B.J."/>
            <person name="Hornburger P."/>
            <person name="Mueller R.-W."/>
            <person name="Bruemmer F."/>
            <person name="Labrenz M."/>
            <person name="Spormann A.M."/>
            <person name="Op Den Camp H."/>
            <person name="Overmann J."/>
            <person name="Amann R."/>
            <person name="Jetten M.S.M."/>
            <person name="Mascher T."/>
            <person name="Medema M.H."/>
            <person name="Devos D.P."/>
            <person name="Kaster A.-K."/>
            <person name="Ovreas L."/>
            <person name="Rohde M."/>
            <person name="Galperin M.Y."/>
            <person name="Jogler C."/>
        </authorList>
    </citation>
    <scope>NUCLEOTIDE SEQUENCE [LARGE SCALE GENOMIC DNA]</scope>
    <source>
        <strain evidence="7 8">Pla52o</strain>
    </source>
</reference>
<sequence length="274" mass="29359">MGCVALCVVTLNASLNAEEGGTVSHQATQQSTRVLPPGELGRVIELGRQIVENTKDHPLSKPYVGNALNCTSCHLDAGTHPSAASFLGVATAYPAWSPREKRVITLQDRALNCFMRSQNGTRPPVGSEVAIAVTAYITWLSTGQPIQPNPEKPLGPNAVPPLSPNNTKPNAQRGANLYAEHCASCHGDDGLGNAEGPPVWGDQSYNDGAGLSRVPKLAAWLKVSMPLDDPFLSSDEAFDIAAFINSHPRPKFDLDRHLPHAEKLGEYNGRRSDE</sequence>
<evidence type="ECO:0000256" key="1">
    <source>
        <dbReference type="ARBA" id="ARBA00022617"/>
    </source>
</evidence>
<dbReference type="PROSITE" id="PS51007">
    <property type="entry name" value="CYTC"/>
    <property type="match status" value="1"/>
</dbReference>
<dbReference type="Pfam" id="PF13442">
    <property type="entry name" value="Cytochrome_CBB3"/>
    <property type="match status" value="1"/>
</dbReference>
<evidence type="ECO:0000259" key="6">
    <source>
        <dbReference type="PROSITE" id="PS51007"/>
    </source>
</evidence>
<gene>
    <name evidence="7" type="ORF">Pla52o_21590</name>
</gene>
<dbReference type="InterPro" id="IPR036909">
    <property type="entry name" value="Cyt_c-like_dom_sf"/>
</dbReference>
<evidence type="ECO:0000256" key="3">
    <source>
        <dbReference type="ARBA" id="ARBA00023004"/>
    </source>
</evidence>
<name>A0A5C6CH57_9BACT</name>
<feature type="region of interest" description="Disordered" evidence="5">
    <location>
        <begin position="251"/>
        <end position="274"/>
    </location>
</feature>
<evidence type="ECO:0000256" key="2">
    <source>
        <dbReference type="ARBA" id="ARBA00022723"/>
    </source>
</evidence>
<dbReference type="GO" id="GO:0020037">
    <property type="term" value="F:heme binding"/>
    <property type="evidence" value="ECO:0007669"/>
    <property type="project" value="InterPro"/>
</dbReference>
<dbReference type="GO" id="GO:0046872">
    <property type="term" value="F:metal ion binding"/>
    <property type="evidence" value="ECO:0007669"/>
    <property type="project" value="UniProtKB-KW"/>
</dbReference>
<dbReference type="Pfam" id="PF21342">
    <property type="entry name" value="SoxA-TsdA_cyt-c"/>
    <property type="match status" value="1"/>
</dbReference>
<dbReference type="GO" id="GO:0009055">
    <property type="term" value="F:electron transfer activity"/>
    <property type="evidence" value="ECO:0007669"/>
    <property type="project" value="InterPro"/>
</dbReference>
<dbReference type="AlphaFoldDB" id="A0A5C6CH57"/>
<dbReference type="PANTHER" id="PTHR35008">
    <property type="entry name" value="BLL4482 PROTEIN-RELATED"/>
    <property type="match status" value="1"/>
</dbReference>
<keyword evidence="2 4" id="KW-0479">Metal-binding</keyword>
<dbReference type="Gene3D" id="1.10.760.10">
    <property type="entry name" value="Cytochrome c-like domain"/>
    <property type="match status" value="2"/>
</dbReference>
<dbReference type="InterPro" id="IPR051459">
    <property type="entry name" value="Cytochrome_c-type_DH"/>
</dbReference>
<accession>A0A5C6CH57</accession>
<feature type="compositionally biased region" description="Pro residues" evidence="5">
    <location>
        <begin position="147"/>
        <end position="163"/>
    </location>
</feature>
<keyword evidence="3 4" id="KW-0408">Iron</keyword>
<evidence type="ECO:0000256" key="5">
    <source>
        <dbReference type="SAM" id="MobiDB-lite"/>
    </source>
</evidence>
<keyword evidence="1 4" id="KW-0349">Heme</keyword>
<keyword evidence="8" id="KW-1185">Reference proteome</keyword>
<dbReference type="EMBL" id="SJPT01000003">
    <property type="protein sequence ID" value="TWU24233.1"/>
    <property type="molecule type" value="Genomic_DNA"/>
</dbReference>
<proteinExistence type="predicted"/>
<evidence type="ECO:0000313" key="8">
    <source>
        <dbReference type="Proteomes" id="UP000316304"/>
    </source>
</evidence>
<dbReference type="InterPro" id="IPR009056">
    <property type="entry name" value="Cyt_c-like_dom"/>
</dbReference>
<dbReference type="SUPFAM" id="SSF46626">
    <property type="entry name" value="Cytochrome c"/>
    <property type="match status" value="2"/>
</dbReference>
<dbReference type="OrthoDB" id="9779283at2"/>
<dbReference type="PANTHER" id="PTHR35008:SF4">
    <property type="entry name" value="BLL4482 PROTEIN"/>
    <property type="match status" value="1"/>
</dbReference>
<comment type="caution">
    <text evidence="7">The sequence shown here is derived from an EMBL/GenBank/DDBJ whole genome shotgun (WGS) entry which is preliminary data.</text>
</comment>
<organism evidence="7 8">
    <name type="scientific">Novipirellula galeiformis</name>
    <dbReference type="NCBI Taxonomy" id="2528004"/>
    <lineage>
        <taxon>Bacteria</taxon>
        <taxon>Pseudomonadati</taxon>
        <taxon>Planctomycetota</taxon>
        <taxon>Planctomycetia</taxon>
        <taxon>Pirellulales</taxon>
        <taxon>Pirellulaceae</taxon>
        <taxon>Novipirellula</taxon>
    </lineage>
</organism>
<evidence type="ECO:0000256" key="4">
    <source>
        <dbReference type="PROSITE-ProRule" id="PRU00433"/>
    </source>
</evidence>
<feature type="domain" description="Cytochrome c" evidence="6">
    <location>
        <begin position="169"/>
        <end position="248"/>
    </location>
</feature>